<dbReference type="HOGENOM" id="CLU_2972969_0_0_0"/>
<gene>
    <name evidence="1" type="ORF">J421_5135</name>
</gene>
<geneLocation type="plasmid" evidence="1 2">
    <name>1</name>
</geneLocation>
<name>W0RQR3_9BACT</name>
<keyword evidence="1" id="KW-0614">Plasmid</keyword>
<dbReference type="RefSeq" id="WP_158508904.1">
    <property type="nucleotide sequence ID" value="NZ_CP007129.1"/>
</dbReference>
<dbReference type="EMBL" id="CP007129">
    <property type="protein sequence ID" value="AHG92670.1"/>
    <property type="molecule type" value="Genomic_DNA"/>
</dbReference>
<dbReference type="InParanoid" id="W0RQR3"/>
<evidence type="ECO:0000313" key="1">
    <source>
        <dbReference type="EMBL" id="AHG92670.1"/>
    </source>
</evidence>
<dbReference type="AlphaFoldDB" id="W0RQR3"/>
<dbReference type="KEGG" id="gba:J421_5135"/>
<dbReference type="Proteomes" id="UP000019151">
    <property type="component" value="Plasmid 1"/>
</dbReference>
<accession>W0RQR3</accession>
<keyword evidence="2" id="KW-1185">Reference proteome</keyword>
<protein>
    <submittedName>
        <fullName evidence="1">Uncharacterized protein</fullName>
    </submittedName>
</protein>
<evidence type="ECO:0000313" key="2">
    <source>
        <dbReference type="Proteomes" id="UP000019151"/>
    </source>
</evidence>
<organism evidence="1 2">
    <name type="scientific">Gemmatirosa kalamazoonensis</name>
    <dbReference type="NCBI Taxonomy" id="861299"/>
    <lineage>
        <taxon>Bacteria</taxon>
        <taxon>Pseudomonadati</taxon>
        <taxon>Gemmatimonadota</taxon>
        <taxon>Gemmatimonadia</taxon>
        <taxon>Gemmatimonadales</taxon>
        <taxon>Gemmatimonadaceae</taxon>
        <taxon>Gemmatirosa</taxon>
    </lineage>
</organism>
<reference evidence="1 2" key="1">
    <citation type="journal article" date="2014" name="Genome Announc.">
        <title>Genome Sequence and Methylome of Soil Bacterium Gemmatirosa kalamazoonensis KBS708T, a Member of the Rarely Cultivated Gemmatimonadetes Phylum.</title>
        <authorList>
            <person name="Debruyn J.M."/>
            <person name="Radosevich M."/>
            <person name="Wommack K.E."/>
            <person name="Polson S.W."/>
            <person name="Hauser L.J."/>
            <person name="Fawaz M.N."/>
            <person name="Korlach J."/>
            <person name="Tsai Y.C."/>
        </authorList>
    </citation>
    <scope>NUCLEOTIDE SEQUENCE [LARGE SCALE GENOMIC DNA]</scope>
    <source>
        <strain evidence="1 2">KBS708</strain>
        <plasmid evidence="2">Plasmid 1</plasmid>
    </source>
</reference>
<sequence>MLLATVYLSRYGTRLRAYNMLQVELMAAYLRRGGSEEAWCVRYAAAFRRRFGWMLAEA</sequence>
<proteinExistence type="predicted"/>